<keyword evidence="2" id="KW-1185">Reference proteome</keyword>
<dbReference type="AlphaFoldDB" id="A0A0L8V7V3"/>
<sequence>MRVDEFEKLIYFWDRNCWRWKIFFRISVLIEIWIDCRKGE</sequence>
<gene>
    <name evidence="1" type="ORF">NC99_26440</name>
</gene>
<comment type="caution">
    <text evidence="1">The sequence shown here is derived from an EMBL/GenBank/DDBJ whole genome shotgun (WGS) entry which is preliminary data.</text>
</comment>
<name>A0A0L8V7V3_9BACT</name>
<dbReference type="Proteomes" id="UP000036958">
    <property type="component" value="Unassembled WGS sequence"/>
</dbReference>
<protein>
    <submittedName>
        <fullName evidence="1">Uncharacterized protein</fullName>
    </submittedName>
</protein>
<evidence type="ECO:0000313" key="1">
    <source>
        <dbReference type="EMBL" id="KOH44565.1"/>
    </source>
</evidence>
<accession>A0A0L8V7V3</accession>
<dbReference type="STRING" id="1409788.NC99_26440"/>
<organism evidence="1 2">
    <name type="scientific">Sunxiuqinia dokdonensis</name>
    <dbReference type="NCBI Taxonomy" id="1409788"/>
    <lineage>
        <taxon>Bacteria</taxon>
        <taxon>Pseudomonadati</taxon>
        <taxon>Bacteroidota</taxon>
        <taxon>Bacteroidia</taxon>
        <taxon>Marinilabiliales</taxon>
        <taxon>Prolixibacteraceae</taxon>
        <taxon>Sunxiuqinia</taxon>
    </lineage>
</organism>
<evidence type="ECO:0000313" key="2">
    <source>
        <dbReference type="Proteomes" id="UP000036958"/>
    </source>
</evidence>
<reference evidence="2" key="1">
    <citation type="submission" date="2015-07" db="EMBL/GenBank/DDBJ databases">
        <title>Genome sequencing of Sunxiuqinia dokdonensis strain SK.</title>
        <authorList>
            <person name="Ahn S."/>
            <person name="Kim B.-C."/>
        </authorList>
    </citation>
    <scope>NUCLEOTIDE SEQUENCE [LARGE SCALE GENOMIC DNA]</scope>
    <source>
        <strain evidence="2">SK</strain>
    </source>
</reference>
<proteinExistence type="predicted"/>
<dbReference type="EMBL" id="LGIA01000160">
    <property type="protein sequence ID" value="KOH44565.1"/>
    <property type="molecule type" value="Genomic_DNA"/>
</dbReference>